<dbReference type="Proteomes" id="UP000815677">
    <property type="component" value="Unassembled WGS sequence"/>
</dbReference>
<dbReference type="EMBL" id="DF848725">
    <property type="protein sequence ID" value="GAT54620.1"/>
    <property type="molecule type" value="Genomic_DNA"/>
</dbReference>
<dbReference type="InterPro" id="IPR012340">
    <property type="entry name" value="NA-bd_OB-fold"/>
</dbReference>
<accession>A0ABQ0LU33</accession>
<dbReference type="Gene3D" id="2.40.50.140">
    <property type="entry name" value="Nucleic acid-binding proteins"/>
    <property type="match status" value="1"/>
</dbReference>
<name>A0ABQ0LU33_MYCCL</name>
<keyword evidence="3" id="KW-1185">Reference proteome</keyword>
<feature type="region of interest" description="Disordered" evidence="1">
    <location>
        <begin position="148"/>
        <end position="172"/>
    </location>
</feature>
<feature type="compositionally biased region" description="Low complexity" evidence="1">
    <location>
        <begin position="258"/>
        <end position="269"/>
    </location>
</feature>
<evidence type="ECO:0000313" key="2">
    <source>
        <dbReference type="EMBL" id="GAT54620.1"/>
    </source>
</evidence>
<feature type="region of interest" description="Disordered" evidence="1">
    <location>
        <begin position="1"/>
        <end position="26"/>
    </location>
</feature>
<protein>
    <submittedName>
        <fullName evidence="2">Uncharacterized protein</fullName>
    </submittedName>
</protein>
<reference evidence="2" key="1">
    <citation type="submission" date="2014-09" db="EMBL/GenBank/DDBJ databases">
        <title>Genome sequence of the luminous mushroom Mycena chlorophos for searching fungal bioluminescence genes.</title>
        <authorList>
            <person name="Tanaka Y."/>
            <person name="Kasuga D."/>
            <person name="Oba Y."/>
            <person name="Hase S."/>
            <person name="Sato K."/>
            <person name="Oba Y."/>
            <person name="Sakakibara Y."/>
        </authorList>
    </citation>
    <scope>NUCLEOTIDE SEQUENCE</scope>
</reference>
<proteinExistence type="predicted"/>
<feature type="region of interest" description="Disordered" evidence="1">
    <location>
        <begin position="208"/>
        <end position="296"/>
    </location>
</feature>
<sequence>MSSSFKRPAADDAPSTPLSKRTRIKAKPASRDATYALTTLFDGHIRGCVANILRYTLHKRDLRINVSTENDLPLKLQIASSVVEVLEGQGIRIQQGDEINVLLRSCSGLNHCEEGIVVLFEKTIELEIVYRPDESPIPVARKLVERVSRPSSPSFSASTSSATQGRPQPRPRIAQVASPLPEQSSPSPLPAPRFRIDAAPRPALSFLRQMAPPPSQHSRYAFNFRPPASSAPKFRPQPRPHVVPLPEQLSPGPPPAPRDAAPQRAVPFLPLAPPPSRHSRSASNPRSRDSDVAPNNSVTVVSKLSVDPDIRSTVLVEYLEHADHGGIADSIYVSDYTLVNDGLQLVKKWDKRARGRVLQVELMDSARDWVEEMVRGAEERVECFYLLEGMTMKTSKSRYAEGKINQATKIKRVEPDSKTYVEEISALLRRRKEVIGR</sequence>
<gene>
    <name evidence="2" type="ORF">MCHLO_11460</name>
</gene>
<evidence type="ECO:0000256" key="1">
    <source>
        <dbReference type="SAM" id="MobiDB-lite"/>
    </source>
</evidence>
<feature type="compositionally biased region" description="Low complexity" evidence="1">
    <location>
        <begin position="149"/>
        <end position="163"/>
    </location>
</feature>
<evidence type="ECO:0000313" key="3">
    <source>
        <dbReference type="Proteomes" id="UP000815677"/>
    </source>
</evidence>
<organism evidence="2 3">
    <name type="scientific">Mycena chlorophos</name>
    <name type="common">Agaric fungus</name>
    <name type="synonym">Agaricus chlorophos</name>
    <dbReference type="NCBI Taxonomy" id="658473"/>
    <lineage>
        <taxon>Eukaryota</taxon>
        <taxon>Fungi</taxon>
        <taxon>Dikarya</taxon>
        <taxon>Basidiomycota</taxon>
        <taxon>Agaricomycotina</taxon>
        <taxon>Agaricomycetes</taxon>
        <taxon>Agaricomycetidae</taxon>
        <taxon>Agaricales</taxon>
        <taxon>Marasmiineae</taxon>
        <taxon>Mycenaceae</taxon>
        <taxon>Mycena</taxon>
    </lineage>
</organism>